<evidence type="ECO:0000313" key="1">
    <source>
        <dbReference type="EMBL" id="JAE09399.1"/>
    </source>
</evidence>
<dbReference type="AlphaFoldDB" id="A0A0A9FDU4"/>
<sequence>MPTLSMRLRSFWRNRWLSSSATRKTRSMNSWRSPSPSFRTSTSLYCCRGLLAPAPSASAASASAEVEERMAVRTRL</sequence>
<name>A0A0A9FDU4_ARUDO</name>
<accession>A0A0A9FDU4</accession>
<reference evidence="1" key="1">
    <citation type="submission" date="2014-09" db="EMBL/GenBank/DDBJ databases">
        <authorList>
            <person name="Magalhaes I.L.F."/>
            <person name="Oliveira U."/>
            <person name="Santos F.R."/>
            <person name="Vidigal T.H.D.A."/>
            <person name="Brescovit A.D."/>
            <person name="Santos A.J."/>
        </authorList>
    </citation>
    <scope>NUCLEOTIDE SEQUENCE</scope>
    <source>
        <tissue evidence="1">Shoot tissue taken approximately 20 cm above the soil surface</tissue>
    </source>
</reference>
<proteinExistence type="predicted"/>
<organism evidence="1">
    <name type="scientific">Arundo donax</name>
    <name type="common">Giant reed</name>
    <name type="synonym">Donax arundinaceus</name>
    <dbReference type="NCBI Taxonomy" id="35708"/>
    <lineage>
        <taxon>Eukaryota</taxon>
        <taxon>Viridiplantae</taxon>
        <taxon>Streptophyta</taxon>
        <taxon>Embryophyta</taxon>
        <taxon>Tracheophyta</taxon>
        <taxon>Spermatophyta</taxon>
        <taxon>Magnoliopsida</taxon>
        <taxon>Liliopsida</taxon>
        <taxon>Poales</taxon>
        <taxon>Poaceae</taxon>
        <taxon>PACMAD clade</taxon>
        <taxon>Arundinoideae</taxon>
        <taxon>Arundineae</taxon>
        <taxon>Arundo</taxon>
    </lineage>
</organism>
<reference evidence="1" key="2">
    <citation type="journal article" date="2015" name="Data Brief">
        <title>Shoot transcriptome of the giant reed, Arundo donax.</title>
        <authorList>
            <person name="Barrero R.A."/>
            <person name="Guerrero F.D."/>
            <person name="Moolhuijzen P."/>
            <person name="Goolsby J.A."/>
            <person name="Tidwell J."/>
            <person name="Bellgard S.E."/>
            <person name="Bellgard M.I."/>
        </authorList>
    </citation>
    <scope>NUCLEOTIDE SEQUENCE</scope>
    <source>
        <tissue evidence="1">Shoot tissue taken approximately 20 cm above the soil surface</tissue>
    </source>
</reference>
<protein>
    <submittedName>
        <fullName evidence="1">Uncharacterized protein</fullName>
    </submittedName>
</protein>
<dbReference type="EMBL" id="GBRH01188497">
    <property type="protein sequence ID" value="JAE09399.1"/>
    <property type="molecule type" value="Transcribed_RNA"/>
</dbReference>